<reference evidence="2 3" key="1">
    <citation type="submission" date="2016-10" db="EMBL/GenBank/DDBJ databases">
        <authorList>
            <person name="de Groot N.N."/>
        </authorList>
    </citation>
    <scope>NUCLEOTIDE SEQUENCE [LARGE SCALE GENOMIC DNA]</scope>
    <source>
        <strain evidence="2 3">DSM 21771</strain>
    </source>
</reference>
<evidence type="ECO:0000313" key="3">
    <source>
        <dbReference type="Proteomes" id="UP000198853"/>
    </source>
</evidence>
<dbReference type="EMBL" id="FNEN01000029">
    <property type="protein sequence ID" value="SDJ29071.1"/>
    <property type="molecule type" value="Genomic_DNA"/>
</dbReference>
<dbReference type="Proteomes" id="UP000198853">
    <property type="component" value="Unassembled WGS sequence"/>
</dbReference>
<proteinExistence type="predicted"/>
<dbReference type="RefSeq" id="WP_090400127.1">
    <property type="nucleotide sequence ID" value="NZ_FNEN01000029.1"/>
</dbReference>
<keyword evidence="3" id="KW-1185">Reference proteome</keyword>
<evidence type="ECO:0000256" key="1">
    <source>
        <dbReference type="SAM" id="MobiDB-lite"/>
    </source>
</evidence>
<protein>
    <submittedName>
        <fullName evidence="2">YppG-like protein</fullName>
    </submittedName>
</protein>
<dbReference type="OrthoDB" id="2456726at2"/>
<evidence type="ECO:0000313" key="2">
    <source>
        <dbReference type="EMBL" id="SDJ29071.1"/>
    </source>
</evidence>
<dbReference type="AlphaFoldDB" id="A0A1G8SIP5"/>
<feature type="region of interest" description="Disordered" evidence="1">
    <location>
        <begin position="19"/>
        <end position="61"/>
    </location>
</feature>
<dbReference type="Pfam" id="PF14179">
    <property type="entry name" value="YppG"/>
    <property type="match status" value="1"/>
</dbReference>
<gene>
    <name evidence="2" type="ORF">SAMN04488123_12910</name>
</gene>
<sequence length="99" mass="11086">MINHRPPYYEEPYMYPPRPYPPSLPPISSQPYGAPPPPFPPGAKRPSTRGMSGFMSGFTNEDGQIDVQKTMATIDTAVKTYQQVSPMIKQITSVLQERT</sequence>
<dbReference type="InterPro" id="IPR025555">
    <property type="entry name" value="YppG"/>
</dbReference>
<organism evidence="2 3">
    <name type="scientific">Natribacillus halophilus</name>
    <dbReference type="NCBI Taxonomy" id="549003"/>
    <lineage>
        <taxon>Bacteria</taxon>
        <taxon>Bacillati</taxon>
        <taxon>Bacillota</taxon>
        <taxon>Bacilli</taxon>
        <taxon>Bacillales</taxon>
        <taxon>Bacillaceae</taxon>
        <taxon>Natribacillus</taxon>
    </lineage>
</organism>
<feature type="compositionally biased region" description="Pro residues" evidence="1">
    <location>
        <begin position="33"/>
        <end position="43"/>
    </location>
</feature>
<accession>A0A1G8SIP5</accession>
<name>A0A1G8SIP5_9BACI</name>